<dbReference type="PANTHER" id="PTHR33606:SF3">
    <property type="entry name" value="PROTEIN YCII"/>
    <property type="match status" value="1"/>
</dbReference>
<dbReference type="EMBL" id="JAUFQS010000019">
    <property type="protein sequence ID" value="MDN3689128.1"/>
    <property type="molecule type" value="Genomic_DNA"/>
</dbReference>
<dbReference type="Gene3D" id="3.30.70.1060">
    <property type="entry name" value="Dimeric alpha+beta barrel"/>
    <property type="match status" value="1"/>
</dbReference>
<sequence length="100" mass="11080">MNYYLLIYTVSPDYLEKRGTYRKEHLNLAENLHKNGQLLMGGALADPADQAILLFRGETPAAAEAFVQADPYVKNGLVLSWEIRKWTVVIGNPSASGNLS</sequence>
<evidence type="ECO:0000313" key="4">
    <source>
        <dbReference type="Proteomes" id="UP001236663"/>
    </source>
</evidence>
<accession>A0ABT8CC52</accession>
<dbReference type="InterPro" id="IPR005545">
    <property type="entry name" value="YCII"/>
</dbReference>
<keyword evidence="4" id="KW-1185">Reference proteome</keyword>
<dbReference type="InterPro" id="IPR011008">
    <property type="entry name" value="Dimeric_a/b-barrel"/>
</dbReference>
<comment type="caution">
    <text evidence="3">The sequence shown here is derived from an EMBL/GenBank/DDBJ whole genome shotgun (WGS) entry which is preliminary data.</text>
</comment>
<organism evidence="3 4">
    <name type="scientific">Cyclobacterium jeungdonense</name>
    <dbReference type="NCBI Taxonomy" id="708087"/>
    <lineage>
        <taxon>Bacteria</taxon>
        <taxon>Pseudomonadati</taxon>
        <taxon>Bacteroidota</taxon>
        <taxon>Cytophagia</taxon>
        <taxon>Cytophagales</taxon>
        <taxon>Cyclobacteriaceae</taxon>
        <taxon>Cyclobacterium</taxon>
    </lineage>
</organism>
<evidence type="ECO:0000256" key="1">
    <source>
        <dbReference type="ARBA" id="ARBA00007689"/>
    </source>
</evidence>
<comment type="similarity">
    <text evidence="1">Belongs to the YciI family.</text>
</comment>
<proteinExistence type="inferred from homology"/>
<dbReference type="Proteomes" id="UP001236663">
    <property type="component" value="Unassembled WGS sequence"/>
</dbReference>
<evidence type="ECO:0000313" key="3">
    <source>
        <dbReference type="EMBL" id="MDN3689128.1"/>
    </source>
</evidence>
<evidence type="ECO:0000259" key="2">
    <source>
        <dbReference type="Pfam" id="PF03795"/>
    </source>
</evidence>
<feature type="domain" description="YCII-related" evidence="2">
    <location>
        <begin position="4"/>
        <end position="87"/>
    </location>
</feature>
<gene>
    <name evidence="3" type="ORF">QWZ15_14915</name>
</gene>
<name>A0ABT8CC52_9BACT</name>
<dbReference type="SUPFAM" id="SSF54909">
    <property type="entry name" value="Dimeric alpha+beta barrel"/>
    <property type="match status" value="1"/>
</dbReference>
<reference evidence="4" key="1">
    <citation type="journal article" date="2019" name="Int. J. Syst. Evol. Microbiol.">
        <title>The Global Catalogue of Microorganisms (GCM) 10K type strain sequencing project: providing services to taxonomists for standard genome sequencing and annotation.</title>
        <authorList>
            <consortium name="The Broad Institute Genomics Platform"/>
            <consortium name="The Broad Institute Genome Sequencing Center for Infectious Disease"/>
            <person name="Wu L."/>
            <person name="Ma J."/>
        </authorList>
    </citation>
    <scope>NUCLEOTIDE SEQUENCE [LARGE SCALE GENOMIC DNA]</scope>
    <source>
        <strain evidence="4">CECT 7706</strain>
    </source>
</reference>
<dbReference type="PANTHER" id="PTHR33606">
    <property type="entry name" value="PROTEIN YCII"/>
    <property type="match status" value="1"/>
</dbReference>
<dbReference type="InterPro" id="IPR051807">
    <property type="entry name" value="Sec-metab_biosynth-assoc"/>
</dbReference>
<dbReference type="Pfam" id="PF03795">
    <property type="entry name" value="YCII"/>
    <property type="match status" value="1"/>
</dbReference>
<protein>
    <submittedName>
        <fullName evidence="3">YciI-like protein</fullName>
    </submittedName>
</protein>
<dbReference type="RefSeq" id="WP_163386978.1">
    <property type="nucleotide sequence ID" value="NZ_JAUFQS010000019.1"/>
</dbReference>
<dbReference type="NCBIfam" id="NF009508">
    <property type="entry name" value="PRK12866.1"/>
    <property type="match status" value="1"/>
</dbReference>